<dbReference type="Pfam" id="PF01454">
    <property type="entry name" value="MAGE"/>
    <property type="match status" value="1"/>
</dbReference>
<dbReference type="Gene3D" id="1.10.10.1210">
    <property type="entry name" value="MAGE homology domain, winged helix WH2 motif"/>
    <property type="match status" value="1"/>
</dbReference>
<dbReference type="InterPro" id="IPR037445">
    <property type="entry name" value="MAGE"/>
</dbReference>
<feature type="domain" description="MAGE" evidence="2">
    <location>
        <begin position="44"/>
        <end position="241"/>
    </location>
</feature>
<dbReference type="InterPro" id="IPR041898">
    <property type="entry name" value="MAGE_WH1"/>
</dbReference>
<dbReference type="PROSITE" id="PS50838">
    <property type="entry name" value="MAGE"/>
    <property type="match status" value="1"/>
</dbReference>
<organism evidence="3 4">
    <name type="scientific">Gadus morhua</name>
    <name type="common">Atlantic cod</name>
    <dbReference type="NCBI Taxonomy" id="8049"/>
    <lineage>
        <taxon>Eukaryota</taxon>
        <taxon>Metazoa</taxon>
        <taxon>Chordata</taxon>
        <taxon>Craniata</taxon>
        <taxon>Vertebrata</taxon>
        <taxon>Euteleostomi</taxon>
        <taxon>Actinopterygii</taxon>
        <taxon>Neopterygii</taxon>
        <taxon>Teleostei</taxon>
        <taxon>Neoteleostei</taxon>
        <taxon>Acanthomorphata</taxon>
        <taxon>Zeiogadaria</taxon>
        <taxon>Gadariae</taxon>
        <taxon>Gadiformes</taxon>
        <taxon>Gadoidei</taxon>
        <taxon>Gadidae</taxon>
        <taxon>Gadus</taxon>
    </lineage>
</organism>
<evidence type="ECO:0000256" key="1">
    <source>
        <dbReference type="SAM" id="MobiDB-lite"/>
    </source>
</evidence>
<reference evidence="3" key="1">
    <citation type="submission" date="2019-07" db="EMBL/GenBank/DDBJ databases">
        <authorList>
            <consortium name="Wellcome Sanger Institute Data Sharing"/>
        </authorList>
    </citation>
    <scope>NUCLEOTIDE SEQUENCE [LARGE SCALE GENOMIC DNA]</scope>
</reference>
<feature type="compositionally biased region" description="Polar residues" evidence="1">
    <location>
        <begin position="1"/>
        <end position="14"/>
    </location>
</feature>
<dbReference type="Proteomes" id="UP000694546">
    <property type="component" value="Chromosome 1"/>
</dbReference>
<evidence type="ECO:0000313" key="3">
    <source>
        <dbReference type="Ensembl" id="ENSGMOP00000020342.2"/>
    </source>
</evidence>
<feature type="region of interest" description="Disordered" evidence="1">
    <location>
        <begin position="1"/>
        <end position="30"/>
    </location>
</feature>
<feature type="compositionally biased region" description="Pro residues" evidence="1">
    <location>
        <begin position="265"/>
        <end position="276"/>
    </location>
</feature>
<accession>A0A8C4ZSX1</accession>
<evidence type="ECO:0000313" key="4">
    <source>
        <dbReference type="Proteomes" id="UP000694546"/>
    </source>
</evidence>
<name>A0A8C4ZSX1_GADMO</name>
<reference evidence="3" key="3">
    <citation type="submission" date="2025-09" db="UniProtKB">
        <authorList>
            <consortium name="Ensembl"/>
        </authorList>
    </citation>
    <scope>IDENTIFICATION</scope>
</reference>
<sequence>MTQRKSSGKRSSTAVGVEEDDSIFTQPTTSQVQKGMEKLTKAQIDEKTTELVQYILMKDQKKIPIKRADIVKNVLKEYKNVFQEIMNRAQQRFEQVFGFKLVEIDAKNHVYILINKLEPVEGSEMISGNPKTGLLFVILSLVYMKGGVVPEGLVWNTLKKMKVDPGERHPEFGDVKKLVTDEFVRQRYLEYTKVPHTEPVKYVFTWGQRAEVEVSKIKILEFLGELHSQDPQHWSQQYKDASSQWSSRAPQPSTSSQRCGLVRSPEPPLGLGPPPRSGAEETRQPLTHLAIVVVEEHTG</sequence>
<keyword evidence="4" id="KW-1185">Reference proteome</keyword>
<dbReference type="OMA" id="KITYSWG"/>
<gene>
    <name evidence="3" type="primary">ndnl2</name>
</gene>
<dbReference type="GO" id="GO:0005634">
    <property type="term" value="C:nucleus"/>
    <property type="evidence" value="ECO:0007669"/>
    <property type="project" value="TreeGrafter"/>
</dbReference>
<proteinExistence type="predicted"/>
<dbReference type="PANTHER" id="PTHR11736">
    <property type="entry name" value="MELANOMA-ASSOCIATED ANTIGEN MAGE ANTIGEN"/>
    <property type="match status" value="1"/>
</dbReference>
<feature type="compositionally biased region" description="Polar residues" evidence="1">
    <location>
        <begin position="236"/>
        <end position="258"/>
    </location>
</feature>
<feature type="region of interest" description="Disordered" evidence="1">
    <location>
        <begin position="236"/>
        <end position="286"/>
    </location>
</feature>
<dbReference type="GeneTree" id="ENSGT00940000164454"/>
<dbReference type="PANTHER" id="PTHR11736:SF14">
    <property type="entry name" value="NSE3 HOMOLOG, SMC5-SMC6 COMPLEX COMPONENT"/>
    <property type="match status" value="1"/>
</dbReference>
<dbReference type="InterPro" id="IPR041899">
    <property type="entry name" value="MAGE_WH2"/>
</dbReference>
<dbReference type="Gene3D" id="1.10.10.1200">
    <property type="entry name" value="MAGE homology domain, winged helix WH1 motif"/>
    <property type="match status" value="1"/>
</dbReference>
<dbReference type="AlphaFoldDB" id="A0A8C4ZSX1"/>
<evidence type="ECO:0000259" key="2">
    <source>
        <dbReference type="PROSITE" id="PS50838"/>
    </source>
</evidence>
<protein>
    <recommendedName>
        <fullName evidence="2">MAGE domain-containing protein</fullName>
    </recommendedName>
</protein>
<dbReference type="InterPro" id="IPR002190">
    <property type="entry name" value="MHD_dom"/>
</dbReference>
<reference evidence="3" key="2">
    <citation type="submission" date="2025-08" db="UniProtKB">
        <authorList>
            <consortium name="Ensembl"/>
        </authorList>
    </citation>
    <scope>IDENTIFICATION</scope>
</reference>
<dbReference type="SMART" id="SM01373">
    <property type="entry name" value="MAGE"/>
    <property type="match status" value="1"/>
</dbReference>
<dbReference type="Ensembl" id="ENSGMOT00000020842.2">
    <property type="protein sequence ID" value="ENSGMOP00000020342.2"/>
    <property type="gene ID" value="ENSGMOG00000018875.2"/>
</dbReference>